<dbReference type="Pfam" id="PF11755">
    <property type="entry name" value="DUF3311"/>
    <property type="match status" value="1"/>
</dbReference>
<dbReference type="EMBL" id="JABEQF010000005">
    <property type="protein sequence ID" value="MBB2190168.1"/>
    <property type="molecule type" value="Genomic_DNA"/>
</dbReference>
<name>A0A7W4PDW9_9PROT</name>
<keyword evidence="1" id="KW-1133">Transmembrane helix</keyword>
<sequence length="87" mass="9319">MRTDGVEKENGGAGLREPAAGQGWRVAVGLGVPFCAIVLAIPFLGGTRMTVAAFPLPVFWMFCCFILASLCMAIVWTLSDRRRGDDG</sequence>
<protein>
    <submittedName>
        <fullName evidence="2">DUF3311 domain-containing protein</fullName>
    </submittedName>
</protein>
<evidence type="ECO:0000313" key="3">
    <source>
        <dbReference type="Proteomes" id="UP000555756"/>
    </source>
</evidence>
<keyword evidence="3" id="KW-1185">Reference proteome</keyword>
<reference evidence="2 3" key="1">
    <citation type="submission" date="2020-04" db="EMBL/GenBank/DDBJ databases">
        <title>Description of novel Gluconacetobacter.</title>
        <authorList>
            <person name="Sombolestani A."/>
        </authorList>
    </citation>
    <scope>NUCLEOTIDE SEQUENCE [LARGE SCALE GENOMIC DNA]</scope>
    <source>
        <strain evidence="2 3">LMG 21311</strain>
    </source>
</reference>
<dbReference type="Proteomes" id="UP000555756">
    <property type="component" value="Unassembled WGS sequence"/>
</dbReference>
<keyword evidence="1" id="KW-0472">Membrane</keyword>
<organism evidence="2 3">
    <name type="scientific">Gluconacetobacter azotocaptans</name>
    <dbReference type="NCBI Taxonomy" id="142834"/>
    <lineage>
        <taxon>Bacteria</taxon>
        <taxon>Pseudomonadati</taxon>
        <taxon>Pseudomonadota</taxon>
        <taxon>Alphaproteobacteria</taxon>
        <taxon>Acetobacterales</taxon>
        <taxon>Acetobacteraceae</taxon>
        <taxon>Gluconacetobacter</taxon>
    </lineage>
</organism>
<proteinExistence type="predicted"/>
<dbReference type="InterPro" id="IPR021741">
    <property type="entry name" value="DUF3311"/>
</dbReference>
<comment type="caution">
    <text evidence="2">The sequence shown here is derived from an EMBL/GenBank/DDBJ whole genome shotgun (WGS) entry which is preliminary data.</text>
</comment>
<feature type="transmembrane region" description="Helical" evidence="1">
    <location>
        <begin position="26"/>
        <end position="46"/>
    </location>
</feature>
<dbReference type="AlphaFoldDB" id="A0A7W4PDW9"/>
<gene>
    <name evidence="2" type="ORF">HLH34_09320</name>
</gene>
<evidence type="ECO:0000256" key="1">
    <source>
        <dbReference type="SAM" id="Phobius"/>
    </source>
</evidence>
<accession>A0A7W4PDW9</accession>
<evidence type="ECO:0000313" key="2">
    <source>
        <dbReference type="EMBL" id="MBB2190168.1"/>
    </source>
</evidence>
<feature type="transmembrane region" description="Helical" evidence="1">
    <location>
        <begin position="58"/>
        <end position="78"/>
    </location>
</feature>
<keyword evidence="1" id="KW-0812">Transmembrane</keyword>